<feature type="compositionally biased region" description="Acidic residues" evidence="6">
    <location>
        <begin position="348"/>
        <end position="359"/>
    </location>
</feature>
<evidence type="ECO:0000256" key="5">
    <source>
        <dbReference type="SAM" id="Coils"/>
    </source>
</evidence>
<dbReference type="Pfam" id="PF13877">
    <property type="entry name" value="RPAP3_C"/>
    <property type="match status" value="1"/>
</dbReference>
<dbReference type="Gene3D" id="1.25.40.10">
    <property type="entry name" value="Tetratricopeptide repeat domain"/>
    <property type="match status" value="1"/>
</dbReference>
<organism evidence="8">
    <name type="scientific">Eutreptiella gymnastica</name>
    <dbReference type="NCBI Taxonomy" id="73025"/>
    <lineage>
        <taxon>Eukaryota</taxon>
        <taxon>Discoba</taxon>
        <taxon>Euglenozoa</taxon>
        <taxon>Euglenida</taxon>
        <taxon>Spirocuta</taxon>
        <taxon>Euglenophyceae</taxon>
        <taxon>Eutreptiales</taxon>
        <taxon>Eutreptiaceae</taxon>
        <taxon>Eutreptiella</taxon>
    </lineage>
</organism>
<evidence type="ECO:0000256" key="2">
    <source>
        <dbReference type="ARBA" id="ARBA00022803"/>
    </source>
</evidence>
<dbReference type="InterPro" id="IPR025986">
    <property type="entry name" value="RPAP3-like_C"/>
</dbReference>
<evidence type="ECO:0000259" key="7">
    <source>
        <dbReference type="Pfam" id="PF13877"/>
    </source>
</evidence>
<dbReference type="SMART" id="SM00028">
    <property type="entry name" value="TPR"/>
    <property type="match status" value="3"/>
</dbReference>
<dbReference type="PANTHER" id="PTHR46423">
    <property type="entry name" value="RNA POLYMERASE II-ASSOCIATED PROTEIN 3"/>
    <property type="match status" value="1"/>
</dbReference>
<comment type="similarity">
    <text evidence="3">Belongs to the RPAP3 family.</text>
</comment>
<keyword evidence="2" id="KW-0802">TPR repeat</keyword>
<dbReference type="SUPFAM" id="SSF48452">
    <property type="entry name" value="TPR-like"/>
    <property type="match status" value="1"/>
</dbReference>
<accession>A0A7S4FNM6</accession>
<feature type="compositionally biased region" description="Pro residues" evidence="6">
    <location>
        <begin position="267"/>
        <end position="293"/>
    </location>
</feature>
<proteinExistence type="inferred from homology"/>
<evidence type="ECO:0000256" key="3">
    <source>
        <dbReference type="ARBA" id="ARBA00038275"/>
    </source>
</evidence>
<feature type="coiled-coil region" evidence="5">
    <location>
        <begin position="9"/>
        <end position="36"/>
    </location>
</feature>
<reference evidence="8" key="1">
    <citation type="submission" date="2021-01" db="EMBL/GenBank/DDBJ databases">
        <authorList>
            <person name="Corre E."/>
            <person name="Pelletier E."/>
            <person name="Niang G."/>
            <person name="Scheremetjew M."/>
            <person name="Finn R."/>
            <person name="Kale V."/>
            <person name="Holt S."/>
            <person name="Cochrane G."/>
            <person name="Meng A."/>
            <person name="Brown T."/>
            <person name="Cohen L."/>
        </authorList>
    </citation>
    <scope>NUCLEOTIDE SEQUENCE</scope>
    <source>
        <strain evidence="8">CCMP1594</strain>
    </source>
</reference>
<protein>
    <recommendedName>
        <fullName evidence="4">RNA polymerase II-associated protein 3</fullName>
    </recommendedName>
</protein>
<sequence length="545" mass="60598">MSVEIQKRIKDDQEDVQAYMEELNSWESEIVQKDEDLKKKAANSIAAFPPVRGTKESEIPRMSEKEEKALQEKELGNTAFKRGKLEVALRHYTKSLEYWPGSAVVYSNRAQVFLKQKEWNSANKDASTAIKLTSSAVKEQCNNDNAKAYYRRAVARHNLGLYNQAKADLQAILAFDPMHKEARNELKKVEDAIRKVDEELEEKKGRKKLVIEEVDDDDDDDNGAQAAGGAASPQKKGKSVVIEEVDDDDDEEDVPVTIKETAAASPAPKPTPKPIPKPAPKPTPKPTPKPAVPFKPKTAAEVKRGGPMIIEEIESDDEEVVPVPIKKSDPKPQPAKEPAPKVTKVAIEEVDDEEDEEEEVPMKKSWQTPKTDPPAPKSADPCVPPSTVNKPTSKELPAKAASPPPPADRPTKSPLADRAPTNFFEFDEVWRELRKDDALLTTYLLKIEATSYKTLFKSSLSYDVIQDVIRCFDKNLGETPSEDASYHALRVLYNLSQVPRFGELVMFLSKEDKSRVDSLFAKASASGLAEEKVKKARAKLASFGL</sequence>
<dbReference type="GO" id="GO:0101031">
    <property type="term" value="C:protein folding chaperone complex"/>
    <property type="evidence" value="ECO:0007669"/>
    <property type="project" value="TreeGrafter"/>
</dbReference>
<dbReference type="EMBL" id="HBJA01048436">
    <property type="protein sequence ID" value="CAE0805980.1"/>
    <property type="molecule type" value="Transcribed_RNA"/>
</dbReference>
<dbReference type="InterPro" id="IPR051966">
    <property type="entry name" value="RPAP3"/>
</dbReference>
<dbReference type="InterPro" id="IPR011990">
    <property type="entry name" value="TPR-like_helical_dom_sf"/>
</dbReference>
<evidence type="ECO:0000256" key="4">
    <source>
        <dbReference type="ARBA" id="ARBA00040133"/>
    </source>
</evidence>
<dbReference type="AlphaFoldDB" id="A0A7S4FNM6"/>
<name>A0A7S4FNM6_9EUGL</name>
<evidence type="ECO:0000256" key="6">
    <source>
        <dbReference type="SAM" id="MobiDB-lite"/>
    </source>
</evidence>
<evidence type="ECO:0000313" key="8">
    <source>
        <dbReference type="EMBL" id="CAE0805980.1"/>
    </source>
</evidence>
<keyword evidence="5" id="KW-0175">Coiled coil</keyword>
<feature type="compositionally biased region" description="Acidic residues" evidence="6">
    <location>
        <begin position="212"/>
        <end position="222"/>
    </location>
</feature>
<dbReference type="PANTHER" id="PTHR46423:SF1">
    <property type="entry name" value="RNA POLYMERASE II-ASSOCIATED PROTEIN 3"/>
    <property type="match status" value="1"/>
</dbReference>
<feature type="region of interest" description="Disordered" evidence="6">
    <location>
        <begin position="211"/>
        <end position="418"/>
    </location>
</feature>
<feature type="compositionally biased region" description="Acidic residues" evidence="6">
    <location>
        <begin position="311"/>
        <end position="320"/>
    </location>
</feature>
<keyword evidence="1" id="KW-0677">Repeat</keyword>
<dbReference type="InterPro" id="IPR019734">
    <property type="entry name" value="TPR_rpt"/>
</dbReference>
<feature type="compositionally biased region" description="Acidic residues" evidence="6">
    <location>
        <begin position="243"/>
        <end position="254"/>
    </location>
</feature>
<evidence type="ECO:0000256" key="1">
    <source>
        <dbReference type="ARBA" id="ARBA00022737"/>
    </source>
</evidence>
<feature type="domain" description="RNA-polymerase II-associated protein 3-like C-terminal" evidence="7">
    <location>
        <begin position="419"/>
        <end position="513"/>
    </location>
</feature>
<gene>
    <name evidence="8" type="ORF">EGYM00163_LOCUS17106</name>
</gene>